<evidence type="ECO:0000313" key="2">
    <source>
        <dbReference type="Proteomes" id="UP000887581"/>
    </source>
</evidence>
<name>A0A915PY14_9BILA</name>
<sequence length="552" mass="62234">MRSEETANTSTTVKHRHRYKFSKELGKYVRIKKPDTEQEQAANASSRTDSLIISPASKVSPTDGAAEILPTWNIPAFHGPISSATTIEATLSVPHADINKVTFLISSTMTSESTISFHHKLVQKEQNQLLSMLTTTKSLASSSEPLQTMLPPTSASLLTLETLLSPSLSSLELPQLSSLPVSKSRSSLLTTSVPFTSSAPIMKVQLPITRKNPGFMKSHKFLELLEVQRGLQSQISRTSSSLSSSSTKILSSPRLTVSETISQIYSQKNRHQKILDGPEPADSFRQSTSVPSKIGSSSFTLVTALLDIGRGDWWEYRRPLESYYGFLENLLKLKVNLVIFVDQKSVQHVHIRRKLYRLEHITKVIPITLAELPLYRWLNAASEIITAEQSGKHWEPEWDRTMITHPEAKSAEYDILVNSKPYFLYNASIINPFSSEHFVWLDAGYAHGNQSVFPPSFHWSPTLITPSYDSIFRYTLVDLYRKNWAVVSGGFLGGDIHSLKLFHRLYHHVVVDMIHQRYIDDDQTTLVLLIQQHPSLFNVVHGDWFDAFCLFP</sequence>
<proteinExistence type="predicted"/>
<feature type="compositionally biased region" description="Polar residues" evidence="1">
    <location>
        <begin position="39"/>
        <end position="49"/>
    </location>
</feature>
<reference evidence="3" key="1">
    <citation type="submission" date="2022-11" db="UniProtKB">
        <authorList>
            <consortium name="WormBaseParasite"/>
        </authorList>
    </citation>
    <scope>IDENTIFICATION</scope>
</reference>
<dbReference type="Proteomes" id="UP000887581">
    <property type="component" value="Unplaced"/>
</dbReference>
<evidence type="ECO:0000256" key="1">
    <source>
        <dbReference type="SAM" id="MobiDB-lite"/>
    </source>
</evidence>
<keyword evidence="2" id="KW-1185">Reference proteome</keyword>
<evidence type="ECO:0000313" key="3">
    <source>
        <dbReference type="WBParaSite" id="sdigi.contig35.g2437.t1"/>
    </source>
</evidence>
<dbReference type="AlphaFoldDB" id="A0A915PY14"/>
<protein>
    <submittedName>
        <fullName evidence="3">Uncharacterized protein</fullName>
    </submittedName>
</protein>
<accession>A0A915PY14</accession>
<dbReference type="WBParaSite" id="sdigi.contig35.g2437.t1">
    <property type="protein sequence ID" value="sdigi.contig35.g2437.t1"/>
    <property type="gene ID" value="sdigi.contig35.g2437"/>
</dbReference>
<dbReference type="InterPro" id="IPR011735">
    <property type="entry name" value="WlaTC/HtrL_glycosyltransf"/>
</dbReference>
<feature type="region of interest" description="Disordered" evidence="1">
    <location>
        <begin position="30"/>
        <end position="49"/>
    </location>
</feature>
<organism evidence="2 3">
    <name type="scientific">Setaria digitata</name>
    <dbReference type="NCBI Taxonomy" id="48799"/>
    <lineage>
        <taxon>Eukaryota</taxon>
        <taxon>Metazoa</taxon>
        <taxon>Ecdysozoa</taxon>
        <taxon>Nematoda</taxon>
        <taxon>Chromadorea</taxon>
        <taxon>Rhabditida</taxon>
        <taxon>Spirurina</taxon>
        <taxon>Spiruromorpha</taxon>
        <taxon>Filarioidea</taxon>
        <taxon>Setariidae</taxon>
        <taxon>Setaria</taxon>
    </lineage>
</organism>
<dbReference type="Pfam" id="PF09612">
    <property type="entry name" value="HtrL_YibB"/>
    <property type="match status" value="1"/>
</dbReference>